<protein>
    <submittedName>
        <fullName evidence="1">Uncharacterized protein</fullName>
    </submittedName>
</protein>
<reference evidence="1" key="1">
    <citation type="journal article" date="2014" name="Front. Microbiol.">
        <title>High frequency of phylogenetically diverse reductive dehalogenase-homologous genes in deep subseafloor sedimentary metagenomes.</title>
        <authorList>
            <person name="Kawai M."/>
            <person name="Futagami T."/>
            <person name="Toyoda A."/>
            <person name="Takaki Y."/>
            <person name="Nishi S."/>
            <person name="Hori S."/>
            <person name="Arai W."/>
            <person name="Tsubouchi T."/>
            <person name="Morono Y."/>
            <person name="Uchiyama I."/>
            <person name="Ito T."/>
            <person name="Fujiyama A."/>
            <person name="Inagaki F."/>
            <person name="Takami H."/>
        </authorList>
    </citation>
    <scope>NUCLEOTIDE SEQUENCE</scope>
    <source>
        <strain evidence="1">Expedition CK06-06</strain>
    </source>
</reference>
<dbReference type="Pfam" id="PF09626">
    <property type="entry name" value="DHC"/>
    <property type="match status" value="1"/>
</dbReference>
<dbReference type="InterPro" id="IPR018588">
    <property type="entry name" value="Dihaem_cytochrome-c"/>
</dbReference>
<organism evidence="1">
    <name type="scientific">marine sediment metagenome</name>
    <dbReference type="NCBI Taxonomy" id="412755"/>
    <lineage>
        <taxon>unclassified sequences</taxon>
        <taxon>metagenomes</taxon>
        <taxon>ecological metagenomes</taxon>
    </lineage>
</organism>
<name>X1Q2X0_9ZZZZ</name>
<accession>X1Q2X0</accession>
<dbReference type="AlphaFoldDB" id="X1Q2X0"/>
<sequence length="44" mass="4884">IEKHDEVDPKIYNRESIGSLANCTACHITAEKGIYDDDNVVIPP</sequence>
<gene>
    <name evidence="1" type="ORF">S12H4_10320</name>
</gene>
<evidence type="ECO:0000313" key="1">
    <source>
        <dbReference type="EMBL" id="GAI62553.1"/>
    </source>
</evidence>
<comment type="caution">
    <text evidence="1">The sequence shown here is derived from an EMBL/GenBank/DDBJ whole genome shotgun (WGS) entry which is preliminary data.</text>
</comment>
<dbReference type="EMBL" id="BARW01004386">
    <property type="protein sequence ID" value="GAI62553.1"/>
    <property type="molecule type" value="Genomic_DNA"/>
</dbReference>
<feature type="non-terminal residue" evidence="1">
    <location>
        <position position="1"/>
    </location>
</feature>
<proteinExistence type="predicted"/>